<feature type="compositionally biased region" description="Polar residues" evidence="6">
    <location>
        <begin position="1236"/>
        <end position="1249"/>
    </location>
</feature>
<evidence type="ECO:0000313" key="11">
    <source>
        <dbReference type="EMBL" id="KAK4395074.1"/>
    </source>
</evidence>
<dbReference type="EMBL" id="JACGWL010000009">
    <property type="protein sequence ID" value="KAK4395074.1"/>
    <property type="molecule type" value="Genomic_DNA"/>
</dbReference>
<feature type="domain" description="DUF7647" evidence="10">
    <location>
        <begin position="3"/>
        <end position="90"/>
    </location>
</feature>
<dbReference type="InterPro" id="IPR056064">
    <property type="entry name" value="DUF7647"/>
</dbReference>
<gene>
    <name evidence="11" type="ORF">Sango_1661700</name>
</gene>
<keyword evidence="3" id="KW-0805">Transcription regulation</keyword>
<organism evidence="11 12">
    <name type="scientific">Sesamum angolense</name>
    <dbReference type="NCBI Taxonomy" id="2727404"/>
    <lineage>
        <taxon>Eukaryota</taxon>
        <taxon>Viridiplantae</taxon>
        <taxon>Streptophyta</taxon>
        <taxon>Embryophyta</taxon>
        <taxon>Tracheophyta</taxon>
        <taxon>Spermatophyta</taxon>
        <taxon>Magnoliopsida</taxon>
        <taxon>eudicotyledons</taxon>
        <taxon>Gunneridae</taxon>
        <taxon>Pentapetalae</taxon>
        <taxon>asterids</taxon>
        <taxon>lamiids</taxon>
        <taxon>Lamiales</taxon>
        <taxon>Pedaliaceae</taxon>
        <taxon>Sesamum</taxon>
    </lineage>
</organism>
<dbReference type="Pfam" id="PF24655">
    <property type="entry name" value="DUF7645"/>
    <property type="match status" value="1"/>
</dbReference>
<feature type="transmembrane region" description="Helical" evidence="7">
    <location>
        <begin position="1407"/>
        <end position="1432"/>
    </location>
</feature>
<keyword evidence="7" id="KW-1133">Transmembrane helix</keyword>
<feature type="region of interest" description="Disordered" evidence="6">
    <location>
        <begin position="1185"/>
        <end position="1267"/>
    </location>
</feature>
<keyword evidence="7" id="KW-0812">Transmembrane</keyword>
<keyword evidence="7" id="KW-0472">Membrane</keyword>
<feature type="region of interest" description="Disordered" evidence="6">
    <location>
        <begin position="1377"/>
        <end position="1400"/>
    </location>
</feature>
<reference evidence="11" key="1">
    <citation type="submission" date="2020-06" db="EMBL/GenBank/DDBJ databases">
        <authorList>
            <person name="Li T."/>
            <person name="Hu X."/>
            <person name="Zhang T."/>
            <person name="Song X."/>
            <person name="Zhang H."/>
            <person name="Dai N."/>
            <person name="Sheng W."/>
            <person name="Hou X."/>
            <person name="Wei L."/>
        </authorList>
    </citation>
    <scope>NUCLEOTIDE SEQUENCE</scope>
    <source>
        <strain evidence="11">K16</strain>
        <tissue evidence="11">Leaf</tissue>
    </source>
</reference>
<keyword evidence="4" id="KW-0804">Transcription</keyword>
<evidence type="ECO:0000256" key="5">
    <source>
        <dbReference type="ARBA" id="ARBA00023242"/>
    </source>
</evidence>
<feature type="region of interest" description="Disordered" evidence="6">
    <location>
        <begin position="922"/>
        <end position="997"/>
    </location>
</feature>
<reference evidence="11" key="2">
    <citation type="journal article" date="2024" name="Plant">
        <title>Genomic evolution and insights into agronomic trait innovations of Sesamum species.</title>
        <authorList>
            <person name="Miao H."/>
            <person name="Wang L."/>
            <person name="Qu L."/>
            <person name="Liu H."/>
            <person name="Sun Y."/>
            <person name="Le M."/>
            <person name="Wang Q."/>
            <person name="Wei S."/>
            <person name="Zheng Y."/>
            <person name="Lin W."/>
            <person name="Duan Y."/>
            <person name="Cao H."/>
            <person name="Xiong S."/>
            <person name="Wang X."/>
            <person name="Wei L."/>
            <person name="Li C."/>
            <person name="Ma Q."/>
            <person name="Ju M."/>
            <person name="Zhao R."/>
            <person name="Li G."/>
            <person name="Mu C."/>
            <person name="Tian Q."/>
            <person name="Mei H."/>
            <person name="Zhang T."/>
            <person name="Gao T."/>
            <person name="Zhang H."/>
        </authorList>
    </citation>
    <scope>NUCLEOTIDE SEQUENCE</scope>
    <source>
        <strain evidence="11">K16</strain>
    </source>
</reference>
<dbReference type="GO" id="GO:0000127">
    <property type="term" value="C:transcription factor TFIIIC complex"/>
    <property type="evidence" value="ECO:0007669"/>
    <property type="project" value="InterPro"/>
</dbReference>
<sequence length="1495" mass="164978">MEKAAHILLLHALELKPYIEEPVSAGASSGLIYPDLRPQVRHDFVLSSRKAVDEYWNTLEYCFAAAKSRAALLAFPGSAVHEVFHSRSWASVRVMTADQRVELLKRIAKDDPNKRLSFGDCEKIANDLNLTLEQVLRVYYDKRKLRLTRFQRDSDAEDYDCQLRRYHAGEEIEGSEVLKLTEEDRQASTFIHKQALSRLKSARQRKFSWTEEADRRLVIEYARRRAALGAKFHRVDWASISNLPAPPGACKRRMASLNSISLSEKLCHVWEWVNFDESIIKEALDDVLRYKRMAKLEAVQNTLSDPENNEDDDFEGCGGGAKASSRRSSSQQLPRKYLKLLNKGASVSRQMHESVAIANAAELFKLIFLSKSTAPEVPALLAETLRRYSEHDLFAAFSYLRERKLCCNNRVDLSQHFVHSISLSTFPADTGKRAANFATWLHEREKDLMEEGVDVPSNLQCGVGEAEDNRTSKRKCDSSELDGGEISKRSKTSFAGEGEIISRREKGFPGIKLRLHRESISRLVAIGSFTDGDMYPASIFLGKDQNKTLSCLDVNSGSMHSEVADKMFVPSSHLFKSLYSAIQKSGDNGLSMKEIRKVLNIKDDKTLEVMIEVNAYDSIHVVDSLYRSKYFLTSVHDPAGARLNDQKGKIEDDNMPLKFGNHGDTISALENEINWNADEVHRVTILNLPEDVADPPTEISNKDKINSYQHSEVASPKMTRFENLELHSANTKMCRPLLPWMNGDGTINELVYKGLIRRVLAIVMQYPGILEEDIINEMHGLNPQSCRQLLETMVMDNHIITRKMHQRTSSQPPSILAAANGAAESVAAIANGATASAAATANRAAESSAATSNRAAEPATATTTANGAAESATESATATAIGAAESATAAAIGAAESTTAAAAANGTAKSVAATWHSRIKLQQQRTENQLQQQQMGQPNQLQQQQMGQPNQLQQQQIGQQNQLQQQQMGQQNQLQQQQMGQMGSGNLPRSALMGQTGHLPMLSGQAAAAAAQFNLQNQFLTSPRQKTGFMQGSQFHPGNSPGQSLPGMQAMGMMGSLNLSSQLRANGMHAYAQQRMTPGQLRQQLSQQNALTAGQGQNITRTSFMNAQIAGLAQNGQPGLMQNAISQQQWLKQMPTISSPNSSSFRLQQHRQQQLLIQQQLASSQLHQNSVGLNAQQLSQIVQQQTQMGHPQVHQQKQQQQQQQPMQQQQQQQQPASQQLFHQQQSPRMVAPGGQKSLSLTGSQPDATASGTTTPGGSSSQGTEASNQLLGKRKIQDLVSQLDVNGKLDPEVEDLLLEIADNFIDSVTTFACTLAKHRKSSTLESKDVLLHLEKNWKLTIPGFSSEERRHITDHPPSDAHKKRLDVIRTLMEPVQSDTNNNAKQMARQGPSNPADGENRRVGSRSGWAAVILGWAFGFLGLGCFSSCCYAWAAASLAQHQFPLGCFFSCWAAHDDGLGPLEHGLRTELLLDLISWAVTIPERNSLTNGLPGSRAA</sequence>
<dbReference type="GO" id="GO:0006384">
    <property type="term" value="P:transcription initiation at RNA polymerase III promoter"/>
    <property type="evidence" value="ECO:0007669"/>
    <property type="project" value="InterPro"/>
</dbReference>
<dbReference type="Pfam" id="PF24658">
    <property type="entry name" value="DUF7647"/>
    <property type="match status" value="1"/>
</dbReference>
<feature type="compositionally biased region" description="Low complexity" evidence="6">
    <location>
        <begin position="922"/>
        <end position="981"/>
    </location>
</feature>
<evidence type="ECO:0000259" key="9">
    <source>
        <dbReference type="Pfam" id="PF24655"/>
    </source>
</evidence>
<proteinExistence type="inferred from homology"/>
<dbReference type="GO" id="GO:0046982">
    <property type="term" value="F:protein heterodimerization activity"/>
    <property type="evidence" value="ECO:0007669"/>
    <property type="project" value="InterPro"/>
</dbReference>
<name>A0AAE2BRG9_9LAMI</name>
<dbReference type="SUPFAM" id="SSF47113">
    <property type="entry name" value="Histone-fold"/>
    <property type="match status" value="1"/>
</dbReference>
<evidence type="ECO:0000256" key="4">
    <source>
        <dbReference type="ARBA" id="ARBA00023163"/>
    </source>
</evidence>
<comment type="subcellular location">
    <subcellularLocation>
        <location evidence="1">Nucleus</location>
    </subcellularLocation>
</comment>
<dbReference type="Pfam" id="PF03847">
    <property type="entry name" value="TFIID_20kDa"/>
    <property type="match status" value="1"/>
</dbReference>
<evidence type="ECO:0000259" key="8">
    <source>
        <dbReference type="Pfam" id="PF03847"/>
    </source>
</evidence>
<feature type="region of interest" description="Disordered" evidence="6">
    <location>
        <begin position="848"/>
        <end position="872"/>
    </location>
</feature>
<comment type="similarity">
    <text evidence="2">Belongs to the TAF12 family.</text>
</comment>
<dbReference type="FunFam" id="1.10.20.10:FF:000011">
    <property type="entry name" value="Transcription initiation factor TFIID subunit 12"/>
    <property type="match status" value="1"/>
</dbReference>
<evidence type="ECO:0000256" key="6">
    <source>
        <dbReference type="SAM" id="MobiDB-lite"/>
    </source>
</evidence>
<dbReference type="Proteomes" id="UP001289374">
    <property type="component" value="Unassembled WGS sequence"/>
</dbReference>
<dbReference type="CDD" id="cd07981">
    <property type="entry name" value="HFD_TAF12"/>
    <property type="match status" value="1"/>
</dbReference>
<dbReference type="PANTHER" id="PTHR15180:SF1">
    <property type="entry name" value="GENERAL TRANSCRIPTION FACTOR 3C POLYPEPTIDE 1"/>
    <property type="match status" value="1"/>
</dbReference>
<dbReference type="InterPro" id="IPR003228">
    <property type="entry name" value="TFIID_TAF12_dom"/>
</dbReference>
<evidence type="ECO:0000259" key="10">
    <source>
        <dbReference type="Pfam" id="PF24658"/>
    </source>
</evidence>
<dbReference type="InterPro" id="IPR044210">
    <property type="entry name" value="Tfc3-like"/>
</dbReference>
<evidence type="ECO:0000256" key="2">
    <source>
        <dbReference type="ARBA" id="ARBA00007530"/>
    </source>
</evidence>
<dbReference type="InterPro" id="IPR009072">
    <property type="entry name" value="Histone-fold"/>
</dbReference>
<feature type="domain" description="Transcription initiation factor TFIID subunit 12" evidence="8">
    <location>
        <begin position="1271"/>
        <end position="1338"/>
    </location>
</feature>
<evidence type="ECO:0000256" key="1">
    <source>
        <dbReference type="ARBA" id="ARBA00004123"/>
    </source>
</evidence>
<dbReference type="PANTHER" id="PTHR15180">
    <property type="entry name" value="GENERAL TRANSCRIPTION FACTOR 3C POLYPEPTIDE 1"/>
    <property type="match status" value="1"/>
</dbReference>
<dbReference type="GO" id="GO:0005669">
    <property type="term" value="C:transcription factor TFIID complex"/>
    <property type="evidence" value="ECO:0007669"/>
    <property type="project" value="InterPro"/>
</dbReference>
<keyword evidence="5" id="KW-0539">Nucleus</keyword>
<dbReference type="GO" id="GO:0003677">
    <property type="term" value="F:DNA binding"/>
    <property type="evidence" value="ECO:0007669"/>
    <property type="project" value="InterPro"/>
</dbReference>
<dbReference type="GO" id="GO:0042791">
    <property type="term" value="P:5S class rRNA transcription by RNA polymerase III"/>
    <property type="evidence" value="ECO:0007669"/>
    <property type="project" value="TreeGrafter"/>
</dbReference>
<feature type="compositionally biased region" description="Low complexity" evidence="6">
    <location>
        <begin position="1250"/>
        <end position="1263"/>
    </location>
</feature>
<protein>
    <submittedName>
        <fullName evidence="11">Transcription initiation factor TFIID subunitb</fullName>
    </submittedName>
</protein>
<dbReference type="Gene3D" id="1.10.20.10">
    <property type="entry name" value="Histone, subunit A"/>
    <property type="match status" value="1"/>
</dbReference>
<evidence type="ECO:0000313" key="12">
    <source>
        <dbReference type="Proteomes" id="UP001289374"/>
    </source>
</evidence>
<feature type="compositionally biased region" description="Low complexity" evidence="6">
    <location>
        <begin position="1185"/>
        <end position="1225"/>
    </location>
</feature>
<accession>A0AAE2BRG9</accession>
<keyword evidence="12" id="KW-1185">Reference proteome</keyword>
<comment type="caution">
    <text evidence="11">The sequence shown here is derived from an EMBL/GenBank/DDBJ whole genome shotgun (WGS) entry which is preliminary data.</text>
</comment>
<dbReference type="InterPro" id="IPR056062">
    <property type="entry name" value="DUF7645"/>
</dbReference>
<feature type="region of interest" description="Disordered" evidence="6">
    <location>
        <begin position="303"/>
        <end position="331"/>
    </location>
</feature>
<evidence type="ECO:0000256" key="7">
    <source>
        <dbReference type="SAM" id="Phobius"/>
    </source>
</evidence>
<evidence type="ECO:0000256" key="3">
    <source>
        <dbReference type="ARBA" id="ARBA00023015"/>
    </source>
</evidence>
<feature type="domain" description="DUF7645" evidence="9">
    <location>
        <begin position="91"/>
        <end position="151"/>
    </location>
</feature>